<proteinExistence type="inferred from homology"/>
<dbReference type="InterPro" id="IPR018076">
    <property type="entry name" value="T2SS_GspF_dom"/>
</dbReference>
<keyword evidence="5" id="KW-0997">Cell inner membrane</keyword>
<feature type="domain" description="Type II secretion system protein GspF" evidence="11">
    <location>
        <begin position="65"/>
        <end position="187"/>
    </location>
</feature>
<evidence type="ECO:0000256" key="2">
    <source>
        <dbReference type="ARBA" id="ARBA00005745"/>
    </source>
</evidence>
<comment type="similarity">
    <text evidence="2 9">Belongs to the GSP F family.</text>
</comment>
<evidence type="ECO:0000256" key="3">
    <source>
        <dbReference type="ARBA" id="ARBA00022448"/>
    </source>
</evidence>
<dbReference type="Proteomes" id="UP000198841">
    <property type="component" value="Unassembled WGS sequence"/>
</dbReference>
<feature type="transmembrane region" description="Helical" evidence="10">
    <location>
        <begin position="370"/>
        <end position="389"/>
    </location>
</feature>
<evidence type="ECO:0000256" key="5">
    <source>
        <dbReference type="ARBA" id="ARBA00022519"/>
    </source>
</evidence>
<reference evidence="12 13" key="1">
    <citation type="submission" date="2016-10" db="EMBL/GenBank/DDBJ databases">
        <authorList>
            <person name="Varghese N."/>
            <person name="Submissions S."/>
        </authorList>
    </citation>
    <scope>NUCLEOTIDE SEQUENCE [LARGE SCALE GENOMIC DNA]</scope>
    <source>
        <strain evidence="12 13">YR512</strain>
    </source>
</reference>
<evidence type="ECO:0000256" key="8">
    <source>
        <dbReference type="ARBA" id="ARBA00023136"/>
    </source>
</evidence>
<dbReference type="PROSITE" id="PS00874">
    <property type="entry name" value="T2SP_F"/>
    <property type="match status" value="1"/>
</dbReference>
<accession>A0A1I3XU49</accession>
<evidence type="ECO:0000256" key="1">
    <source>
        <dbReference type="ARBA" id="ARBA00004429"/>
    </source>
</evidence>
<protein>
    <submittedName>
        <fullName evidence="12">Protein transport protein HofC</fullName>
    </submittedName>
</protein>
<evidence type="ECO:0000256" key="4">
    <source>
        <dbReference type="ARBA" id="ARBA00022475"/>
    </source>
</evidence>
<evidence type="ECO:0000256" key="10">
    <source>
        <dbReference type="SAM" id="Phobius"/>
    </source>
</evidence>
<keyword evidence="6 9" id="KW-0812">Transmembrane</keyword>
<dbReference type="InterPro" id="IPR001992">
    <property type="entry name" value="T2SS_GspF/T4SS_PilC_CS"/>
</dbReference>
<evidence type="ECO:0000256" key="7">
    <source>
        <dbReference type="ARBA" id="ARBA00022989"/>
    </source>
</evidence>
<evidence type="ECO:0000313" key="13">
    <source>
        <dbReference type="Proteomes" id="UP000198841"/>
    </source>
</evidence>
<dbReference type="Pfam" id="PF00482">
    <property type="entry name" value="T2SSF"/>
    <property type="match status" value="2"/>
</dbReference>
<sequence length="399" mass="44501">MANLYHFRWQALDTMGVLQEGESLNASQDALLNQLSDRGMLPVSWQRGKCWRSRDWKWQQKIDLVRQLATLLKAGLPLAESLILLAEGHPHAGWRVLLKGLQRRVIAGEPFSQALQEWPQIFPPLFPALMQVGELTGQLDECCRQLAQQQSKQQYLRQKVVKALRYPLFILLVALAVSAGMLLFVLPEFVSVYASFDAPLPAFTAAVMSLSELLQKAALPLSLICAVFIGIVQQTYRRSVAWQKRVHQWLLHMPLLSPLWRGGQLSQIYAILQLTQQSGLTLLQSLQAVEVTLVSRLWRDAIIQLQQHIAAGAPLHQALQQHLVFTPLCAQLIRVGEEAGALDVMLARLAEWHEAQTLARADALAASLEPMMMVVIGGIVGTLVIAMYLPVFGLGDAIR</sequence>
<gene>
    <name evidence="12" type="ORF">SAMN05518863_105280</name>
</gene>
<comment type="caution">
    <text evidence="12">The sequence shown here is derived from an EMBL/GenBank/DDBJ whole genome shotgun (WGS) entry which is preliminary data.</text>
</comment>
<dbReference type="PANTHER" id="PTHR30012:SF7">
    <property type="entry name" value="PROTEIN TRANSPORT PROTEIN HOFC HOMOLOG"/>
    <property type="match status" value="1"/>
</dbReference>
<keyword evidence="3 9" id="KW-0813">Transport</keyword>
<evidence type="ECO:0000256" key="6">
    <source>
        <dbReference type="ARBA" id="ARBA00022692"/>
    </source>
</evidence>
<organism evidence="12 13">
    <name type="scientific">Candidatus Pantoea symbiotica</name>
    <dbReference type="NCBI Taxonomy" id="1884370"/>
    <lineage>
        <taxon>Bacteria</taxon>
        <taxon>Pseudomonadati</taxon>
        <taxon>Pseudomonadota</taxon>
        <taxon>Gammaproteobacteria</taxon>
        <taxon>Enterobacterales</taxon>
        <taxon>Erwiniaceae</taxon>
        <taxon>Pantoea</taxon>
    </lineage>
</organism>
<dbReference type="InterPro" id="IPR042094">
    <property type="entry name" value="T2SS_GspF_sf"/>
</dbReference>
<feature type="transmembrane region" description="Helical" evidence="10">
    <location>
        <begin position="217"/>
        <end position="236"/>
    </location>
</feature>
<feature type="domain" description="Type II secretion system protein GspF" evidence="11">
    <location>
        <begin position="276"/>
        <end position="390"/>
    </location>
</feature>
<dbReference type="EMBL" id="FOSD01000005">
    <property type="protein sequence ID" value="SFK23088.1"/>
    <property type="molecule type" value="Genomic_DNA"/>
</dbReference>
<dbReference type="PRINTS" id="PR00812">
    <property type="entry name" value="BCTERIALGSPF"/>
</dbReference>
<feature type="transmembrane region" description="Helical" evidence="10">
    <location>
        <begin position="166"/>
        <end position="186"/>
    </location>
</feature>
<evidence type="ECO:0000313" key="12">
    <source>
        <dbReference type="EMBL" id="SFK23088.1"/>
    </source>
</evidence>
<evidence type="ECO:0000259" key="11">
    <source>
        <dbReference type="Pfam" id="PF00482"/>
    </source>
</evidence>
<dbReference type="Gene3D" id="1.20.81.30">
    <property type="entry name" value="Type II secretion system (T2SS), domain F"/>
    <property type="match status" value="2"/>
</dbReference>
<keyword evidence="7 10" id="KW-1133">Transmembrane helix</keyword>
<keyword evidence="8 10" id="KW-0472">Membrane</keyword>
<keyword evidence="13" id="KW-1185">Reference proteome</keyword>
<dbReference type="NCBIfam" id="NF007861">
    <property type="entry name" value="PRK10573.1"/>
    <property type="match status" value="1"/>
</dbReference>
<dbReference type="PANTHER" id="PTHR30012">
    <property type="entry name" value="GENERAL SECRETION PATHWAY PROTEIN"/>
    <property type="match status" value="1"/>
</dbReference>
<comment type="subcellular location">
    <subcellularLocation>
        <location evidence="1 9">Cell inner membrane</location>
        <topology evidence="1 9">Multi-pass membrane protein</topology>
    </subcellularLocation>
</comment>
<dbReference type="RefSeq" id="WP_008108584.1">
    <property type="nucleotide sequence ID" value="NZ_FOSD01000005.1"/>
</dbReference>
<evidence type="ECO:0000256" key="9">
    <source>
        <dbReference type="RuleBase" id="RU003923"/>
    </source>
</evidence>
<name>A0A1I3XU49_9GAMM</name>
<keyword evidence="4" id="KW-1003">Cell membrane</keyword>
<dbReference type="InterPro" id="IPR003004">
    <property type="entry name" value="GspF/PilC"/>
</dbReference>